<evidence type="ECO:0000256" key="2">
    <source>
        <dbReference type="SAM" id="Phobius"/>
    </source>
</evidence>
<name>A0A1G9K935_9BACT</name>
<keyword evidence="2" id="KW-0812">Transmembrane</keyword>
<keyword evidence="2" id="KW-0472">Membrane</keyword>
<dbReference type="AlphaFoldDB" id="A0A1G9K935"/>
<proteinExistence type="predicted"/>
<accession>A0A1G9K935</accession>
<reference evidence="4" key="1">
    <citation type="submission" date="2016-10" db="EMBL/GenBank/DDBJ databases">
        <authorList>
            <person name="Varghese N."/>
            <person name="Submissions S."/>
        </authorList>
    </citation>
    <scope>NUCLEOTIDE SEQUENCE [LARGE SCALE GENOMIC DNA]</scope>
    <source>
        <strain evidence="4">DSM 16995</strain>
    </source>
</reference>
<keyword evidence="4" id="KW-1185">Reference proteome</keyword>
<feature type="transmembrane region" description="Helical" evidence="2">
    <location>
        <begin position="6"/>
        <end position="27"/>
    </location>
</feature>
<dbReference type="Proteomes" id="UP000199053">
    <property type="component" value="Unassembled WGS sequence"/>
</dbReference>
<evidence type="ECO:0000313" key="4">
    <source>
        <dbReference type="Proteomes" id="UP000199053"/>
    </source>
</evidence>
<feature type="region of interest" description="Disordered" evidence="1">
    <location>
        <begin position="144"/>
        <end position="171"/>
    </location>
</feature>
<feature type="compositionally biased region" description="Basic and acidic residues" evidence="1">
    <location>
        <begin position="161"/>
        <end position="171"/>
    </location>
</feature>
<dbReference type="EMBL" id="FNGA01000005">
    <property type="protein sequence ID" value="SDL45783.1"/>
    <property type="molecule type" value="Genomic_DNA"/>
</dbReference>
<evidence type="ECO:0000313" key="3">
    <source>
        <dbReference type="EMBL" id="SDL45783.1"/>
    </source>
</evidence>
<dbReference type="RefSeq" id="WP_211477666.1">
    <property type="nucleotide sequence ID" value="NZ_FNGA01000005.1"/>
</dbReference>
<protein>
    <recommendedName>
        <fullName evidence="5">Beta-barrel assembly machine subunit BamE</fullName>
    </recommendedName>
</protein>
<evidence type="ECO:0000256" key="1">
    <source>
        <dbReference type="SAM" id="MobiDB-lite"/>
    </source>
</evidence>
<gene>
    <name evidence="3" type="ORF">SAMN05660337_2974</name>
</gene>
<sequence length="171" mass="18605">MKLNAIFTLIVMGLLINISGCSVYMAANQPDGKEMSMIIEGQPRSVMLGEFGQPISTVKRADGSVEYDVFSFVDGYSGGAKAGRALFHGVADLFTCGLWEVVATPVEAVADGSRMSYKILYSEQEEVVTIIPLSKDAQKYERRRTNGLAGNSHTTNTSHKKTADSKYRAPK</sequence>
<keyword evidence="2" id="KW-1133">Transmembrane helix</keyword>
<feature type="compositionally biased region" description="Polar residues" evidence="1">
    <location>
        <begin position="148"/>
        <end position="157"/>
    </location>
</feature>
<evidence type="ECO:0008006" key="5">
    <source>
        <dbReference type="Google" id="ProtNLM"/>
    </source>
</evidence>
<organism evidence="3 4">
    <name type="scientific">Maridesulfovibrio ferrireducens</name>
    <dbReference type="NCBI Taxonomy" id="246191"/>
    <lineage>
        <taxon>Bacteria</taxon>
        <taxon>Pseudomonadati</taxon>
        <taxon>Thermodesulfobacteriota</taxon>
        <taxon>Desulfovibrionia</taxon>
        <taxon>Desulfovibrionales</taxon>
        <taxon>Desulfovibrionaceae</taxon>
        <taxon>Maridesulfovibrio</taxon>
    </lineage>
</organism>